<accession>A0A178XYI3</accession>
<reference evidence="1 2" key="1">
    <citation type="journal article" date="2016" name="Int. J. Syst. Evol. Microbiol.">
        <title>Ensifer glycinis sp. nov., an novel rhizobial species associated with Glycine spp.</title>
        <authorList>
            <person name="Yan H."/>
            <person name="Yan J."/>
            <person name="Sui X.H."/>
            <person name="Wang E.T."/>
            <person name="Chen W.X."/>
            <person name="Zhang X.X."/>
            <person name="Chen W.F."/>
        </authorList>
    </citation>
    <scope>NUCLEOTIDE SEQUENCE [LARGE SCALE GENOMIC DNA]</scope>
    <source>
        <strain evidence="1 2">CCBAU 23380</strain>
    </source>
</reference>
<gene>
    <name evidence="1" type="ORF">AU381_00175</name>
</gene>
<comment type="caution">
    <text evidence="1">The sequence shown here is derived from an EMBL/GenBank/DDBJ whole genome shotgun (WGS) entry which is preliminary data.</text>
</comment>
<dbReference type="RefSeq" id="WP_064240696.1">
    <property type="nucleotide sequence ID" value="NZ_LPUX01000053.1"/>
</dbReference>
<dbReference type="EMBL" id="LPUX01000053">
    <property type="protein sequence ID" value="OAP40379.1"/>
    <property type="molecule type" value="Genomic_DNA"/>
</dbReference>
<proteinExistence type="predicted"/>
<sequence>MAYAQSTLGYSGEAEPTRLPNNLQIASEALEGAKSLSLRVQAYVSRLCGDVPVNASTGKQAPQVEGLFGALGSASRDACSYIRDAHDALDRLERELP</sequence>
<protein>
    <submittedName>
        <fullName evidence="1">Uncharacterized protein</fullName>
    </submittedName>
</protein>
<evidence type="ECO:0000313" key="1">
    <source>
        <dbReference type="EMBL" id="OAP40379.1"/>
    </source>
</evidence>
<name>A0A178XYI3_9HYPH</name>
<keyword evidence="2" id="KW-1185">Reference proteome</keyword>
<organism evidence="1 2">
    <name type="scientific">Sinorhizobium glycinis</name>
    <dbReference type="NCBI Taxonomy" id="1472378"/>
    <lineage>
        <taxon>Bacteria</taxon>
        <taxon>Pseudomonadati</taxon>
        <taxon>Pseudomonadota</taxon>
        <taxon>Alphaproteobacteria</taxon>
        <taxon>Hyphomicrobiales</taxon>
        <taxon>Rhizobiaceae</taxon>
        <taxon>Sinorhizobium/Ensifer group</taxon>
        <taxon>Sinorhizobium</taxon>
    </lineage>
</organism>
<dbReference type="STRING" id="1472378.AU381_00175"/>
<dbReference type="AlphaFoldDB" id="A0A178XYI3"/>
<dbReference type="Proteomes" id="UP000094025">
    <property type="component" value="Unassembled WGS sequence"/>
</dbReference>
<evidence type="ECO:0000313" key="2">
    <source>
        <dbReference type="Proteomes" id="UP000094025"/>
    </source>
</evidence>